<reference evidence="2" key="2">
    <citation type="journal article" date="2015" name="Data Brief">
        <title>Shoot transcriptome of the giant reed, Arundo donax.</title>
        <authorList>
            <person name="Barrero R.A."/>
            <person name="Guerrero F.D."/>
            <person name="Moolhuijzen P."/>
            <person name="Goolsby J.A."/>
            <person name="Tidwell J."/>
            <person name="Bellgard S.E."/>
            <person name="Bellgard M.I."/>
        </authorList>
    </citation>
    <scope>NUCLEOTIDE SEQUENCE</scope>
    <source>
        <tissue evidence="2">Shoot tissue taken approximately 20 cm above the soil surface</tissue>
    </source>
</reference>
<dbReference type="EMBL" id="GBRH01183317">
    <property type="protein sequence ID" value="JAE14579.1"/>
    <property type="molecule type" value="Transcribed_RNA"/>
</dbReference>
<sequence>MQLPYPEPIKLQPFQRRLAGADKPA</sequence>
<feature type="region of interest" description="Disordered" evidence="1">
    <location>
        <begin position="1"/>
        <end position="25"/>
    </location>
</feature>
<evidence type="ECO:0000313" key="2">
    <source>
        <dbReference type="EMBL" id="JAE14579.1"/>
    </source>
</evidence>
<evidence type="ECO:0000256" key="1">
    <source>
        <dbReference type="SAM" id="MobiDB-lite"/>
    </source>
</evidence>
<proteinExistence type="predicted"/>
<protein>
    <submittedName>
        <fullName evidence="2">Uncharacterized protein</fullName>
    </submittedName>
</protein>
<dbReference type="AlphaFoldDB" id="A0A0A9FTL2"/>
<accession>A0A0A9FTL2</accession>
<reference evidence="2" key="1">
    <citation type="submission" date="2014-09" db="EMBL/GenBank/DDBJ databases">
        <authorList>
            <person name="Magalhaes I.L.F."/>
            <person name="Oliveira U."/>
            <person name="Santos F.R."/>
            <person name="Vidigal T.H.D.A."/>
            <person name="Brescovit A.D."/>
            <person name="Santos A.J."/>
        </authorList>
    </citation>
    <scope>NUCLEOTIDE SEQUENCE</scope>
    <source>
        <tissue evidence="2">Shoot tissue taken approximately 20 cm above the soil surface</tissue>
    </source>
</reference>
<name>A0A0A9FTL2_ARUDO</name>
<organism evidence="2">
    <name type="scientific">Arundo donax</name>
    <name type="common">Giant reed</name>
    <name type="synonym">Donax arundinaceus</name>
    <dbReference type="NCBI Taxonomy" id="35708"/>
    <lineage>
        <taxon>Eukaryota</taxon>
        <taxon>Viridiplantae</taxon>
        <taxon>Streptophyta</taxon>
        <taxon>Embryophyta</taxon>
        <taxon>Tracheophyta</taxon>
        <taxon>Spermatophyta</taxon>
        <taxon>Magnoliopsida</taxon>
        <taxon>Liliopsida</taxon>
        <taxon>Poales</taxon>
        <taxon>Poaceae</taxon>
        <taxon>PACMAD clade</taxon>
        <taxon>Arundinoideae</taxon>
        <taxon>Arundineae</taxon>
        <taxon>Arundo</taxon>
    </lineage>
</organism>